<feature type="signal peptide" evidence="1">
    <location>
        <begin position="1"/>
        <end position="20"/>
    </location>
</feature>
<gene>
    <name evidence="2" type="ORF">EHO60_10145</name>
</gene>
<feature type="chain" id="PRO_5020296306" description="Lipoprotein" evidence="1">
    <location>
        <begin position="21"/>
        <end position="160"/>
    </location>
</feature>
<sequence length="160" mass="18056">MKKAVINIAILGTLALSVGACSNTAQVVGNLNCPTLEKGLSPSVGILSDEKQNPTIVGTLPVGTVVRVYDYRNHAIHPRPLVRIKTEKTEGWVSPTCLVVNQNPELSVFKWGYRKDYKYFYEPEDLDHYPKGYEYEEYKHLPKEKIPLAELAPELKEKKN</sequence>
<organism evidence="2 3">
    <name type="scientific">Leptospira fletcheri</name>
    <dbReference type="NCBI Taxonomy" id="2484981"/>
    <lineage>
        <taxon>Bacteria</taxon>
        <taxon>Pseudomonadati</taxon>
        <taxon>Spirochaetota</taxon>
        <taxon>Spirochaetia</taxon>
        <taxon>Leptospirales</taxon>
        <taxon>Leptospiraceae</taxon>
        <taxon>Leptospira</taxon>
    </lineage>
</organism>
<comment type="caution">
    <text evidence="2">The sequence shown here is derived from an EMBL/GenBank/DDBJ whole genome shotgun (WGS) entry which is preliminary data.</text>
</comment>
<evidence type="ECO:0000256" key="1">
    <source>
        <dbReference type="SAM" id="SignalP"/>
    </source>
</evidence>
<dbReference type="EMBL" id="RQET01000007">
    <property type="protein sequence ID" value="TGK10198.1"/>
    <property type="molecule type" value="Genomic_DNA"/>
</dbReference>
<evidence type="ECO:0000313" key="3">
    <source>
        <dbReference type="Proteomes" id="UP000298458"/>
    </source>
</evidence>
<dbReference type="NCBIfam" id="NF047704">
    <property type="entry name" value="Lsa16_fam_lipo"/>
    <property type="match status" value="1"/>
</dbReference>
<keyword evidence="1" id="KW-0732">Signal</keyword>
<name>A0A4R9GED1_9LEPT</name>
<dbReference type="AlphaFoldDB" id="A0A4R9GED1"/>
<protein>
    <recommendedName>
        <fullName evidence="4">Lipoprotein</fullName>
    </recommendedName>
</protein>
<keyword evidence="3" id="KW-1185">Reference proteome</keyword>
<dbReference type="OrthoDB" id="338432at2"/>
<reference evidence="2" key="1">
    <citation type="journal article" date="2019" name="PLoS Negl. Trop. Dis.">
        <title>Revisiting the worldwide diversity of Leptospira species in the environment.</title>
        <authorList>
            <person name="Vincent A.T."/>
            <person name="Schiettekatte O."/>
            <person name="Bourhy P."/>
            <person name="Veyrier F.J."/>
            <person name="Picardeau M."/>
        </authorList>
    </citation>
    <scope>NUCLEOTIDE SEQUENCE [LARGE SCALE GENOMIC DNA]</scope>
    <source>
        <strain evidence="2">SSW15</strain>
    </source>
</reference>
<dbReference type="PROSITE" id="PS51257">
    <property type="entry name" value="PROKAR_LIPOPROTEIN"/>
    <property type="match status" value="1"/>
</dbReference>
<evidence type="ECO:0000313" key="2">
    <source>
        <dbReference type="EMBL" id="TGK10198.1"/>
    </source>
</evidence>
<proteinExistence type="predicted"/>
<dbReference type="RefSeq" id="WP_135768085.1">
    <property type="nucleotide sequence ID" value="NZ_RQET01000007.1"/>
</dbReference>
<dbReference type="Proteomes" id="UP000298458">
    <property type="component" value="Unassembled WGS sequence"/>
</dbReference>
<accession>A0A4R9GED1</accession>
<evidence type="ECO:0008006" key="4">
    <source>
        <dbReference type="Google" id="ProtNLM"/>
    </source>
</evidence>